<evidence type="ECO:0000313" key="10">
    <source>
        <dbReference type="EMBL" id="POF90213.1"/>
    </source>
</evidence>
<evidence type="ECO:0000256" key="7">
    <source>
        <dbReference type="ARBA" id="ARBA00022679"/>
    </source>
</evidence>
<dbReference type="RefSeq" id="WP_103438146.1">
    <property type="nucleotide sequence ID" value="NZ_MIND01000018.1"/>
</dbReference>
<dbReference type="NCBIfam" id="NF009732">
    <property type="entry name" value="PRK13255.1"/>
    <property type="match status" value="1"/>
</dbReference>
<proteinExistence type="inferred from homology"/>
<dbReference type="PANTHER" id="PTHR10259">
    <property type="entry name" value="THIOPURINE S-METHYLTRANSFERASE"/>
    <property type="match status" value="1"/>
</dbReference>
<gene>
    <name evidence="9" type="primary">tpm</name>
    <name evidence="10" type="ORF">BGP80_20655</name>
</gene>
<keyword evidence="6 9" id="KW-0489">Methyltransferase</keyword>
<evidence type="ECO:0000256" key="2">
    <source>
        <dbReference type="ARBA" id="ARBA00004496"/>
    </source>
</evidence>
<evidence type="ECO:0000256" key="1">
    <source>
        <dbReference type="ARBA" id="ARBA00000903"/>
    </source>
</evidence>
<comment type="caution">
    <text evidence="10">The sequence shown here is derived from an EMBL/GenBank/DDBJ whole genome shotgun (WGS) entry which is preliminary data.</text>
</comment>
<feature type="binding site" evidence="9">
    <location>
        <position position="66"/>
    </location>
    <ligand>
        <name>S-adenosyl-L-methionine</name>
        <dbReference type="ChEBI" id="CHEBI:59789"/>
    </ligand>
</feature>
<dbReference type="PANTHER" id="PTHR10259:SF11">
    <property type="entry name" value="THIOPURINE S-METHYLTRANSFERASE"/>
    <property type="match status" value="1"/>
</dbReference>
<evidence type="ECO:0000313" key="11">
    <source>
        <dbReference type="Proteomes" id="UP000237194"/>
    </source>
</evidence>
<dbReference type="HAMAP" id="MF_00812">
    <property type="entry name" value="Thiopur_methtran"/>
    <property type="match status" value="1"/>
</dbReference>
<dbReference type="InterPro" id="IPR008854">
    <property type="entry name" value="TPMT"/>
</dbReference>
<evidence type="ECO:0000256" key="6">
    <source>
        <dbReference type="ARBA" id="ARBA00022603"/>
    </source>
</evidence>
<dbReference type="AlphaFoldDB" id="A0A2S3WGY8"/>
<dbReference type="PIRSF" id="PIRSF023956">
    <property type="entry name" value="Thiopurine_S-methyltransferase"/>
    <property type="match status" value="1"/>
</dbReference>
<dbReference type="Proteomes" id="UP000237194">
    <property type="component" value="Unassembled WGS sequence"/>
</dbReference>
<comment type="subcellular location">
    <subcellularLocation>
        <location evidence="2 9">Cytoplasm</location>
    </subcellularLocation>
</comment>
<comment type="catalytic activity">
    <reaction evidence="1 9">
        <text>S-adenosyl-L-methionine + a thiopurine = S-adenosyl-L-homocysteine + a thiopurine S-methylether.</text>
        <dbReference type="EC" id="2.1.1.67"/>
    </reaction>
</comment>
<evidence type="ECO:0000256" key="9">
    <source>
        <dbReference type="HAMAP-Rule" id="MF_00812"/>
    </source>
</evidence>
<keyword evidence="8 9" id="KW-0949">S-adenosyl-L-methionine</keyword>
<reference evidence="10 11" key="1">
    <citation type="submission" date="2016-08" db="EMBL/GenBank/DDBJ databases">
        <authorList>
            <person name="Seilhamer J.J."/>
        </authorList>
    </citation>
    <scope>NUCLEOTIDE SEQUENCE [LARGE SCALE GENOMIC DNA]</scope>
    <source>
        <strain evidence="10 11">KT-27</strain>
    </source>
</reference>
<evidence type="ECO:0000256" key="5">
    <source>
        <dbReference type="ARBA" id="ARBA00022490"/>
    </source>
</evidence>
<dbReference type="GO" id="GO:0005737">
    <property type="term" value="C:cytoplasm"/>
    <property type="evidence" value="ECO:0007669"/>
    <property type="project" value="UniProtKB-SubCell"/>
</dbReference>
<dbReference type="GO" id="GO:0032259">
    <property type="term" value="P:methylation"/>
    <property type="evidence" value="ECO:0007669"/>
    <property type="project" value="UniProtKB-KW"/>
</dbReference>
<dbReference type="InterPro" id="IPR025835">
    <property type="entry name" value="Thiopurine_S-MeTrfase"/>
</dbReference>
<dbReference type="NCBIfam" id="TIGR03840">
    <property type="entry name" value="TMPT_Se_Te"/>
    <property type="match status" value="1"/>
</dbReference>
<name>A0A2S3WGY8_PSEPU</name>
<dbReference type="EC" id="2.1.1.67" evidence="4 9"/>
<accession>A0A2S3WGY8</accession>
<comment type="similarity">
    <text evidence="3 9">Belongs to the class I-like SAM-binding methyltransferase superfamily. TPMT family.</text>
</comment>
<dbReference type="EMBL" id="MIND01000018">
    <property type="protein sequence ID" value="POF90213.1"/>
    <property type="molecule type" value="Genomic_DNA"/>
</dbReference>
<keyword evidence="5 9" id="KW-0963">Cytoplasm</keyword>
<dbReference type="InterPro" id="IPR029063">
    <property type="entry name" value="SAM-dependent_MTases_sf"/>
</dbReference>
<dbReference type="SUPFAM" id="SSF53335">
    <property type="entry name" value="S-adenosyl-L-methionine-dependent methyltransferases"/>
    <property type="match status" value="1"/>
</dbReference>
<dbReference type="PROSITE" id="PS51585">
    <property type="entry name" value="SAM_MT_TPMT"/>
    <property type="match status" value="1"/>
</dbReference>
<organism evidence="10 11">
    <name type="scientific">Pseudomonas putida</name>
    <name type="common">Arthrobacter siderocapsulatus</name>
    <dbReference type="NCBI Taxonomy" id="303"/>
    <lineage>
        <taxon>Bacteria</taxon>
        <taxon>Pseudomonadati</taxon>
        <taxon>Pseudomonadota</taxon>
        <taxon>Gammaproteobacteria</taxon>
        <taxon>Pseudomonadales</taxon>
        <taxon>Pseudomonadaceae</taxon>
        <taxon>Pseudomonas</taxon>
    </lineage>
</organism>
<dbReference type="Gene3D" id="3.40.50.150">
    <property type="entry name" value="Vaccinia Virus protein VP39"/>
    <property type="match status" value="1"/>
</dbReference>
<dbReference type="FunFam" id="3.40.50.150:FF:000101">
    <property type="entry name" value="Thiopurine S-methyltransferase"/>
    <property type="match status" value="1"/>
</dbReference>
<dbReference type="InterPro" id="IPR022474">
    <property type="entry name" value="Thiopur_S-MeTfrase_Se/Te_detox"/>
</dbReference>
<reference evidence="10 11" key="2">
    <citation type="submission" date="2018-03" db="EMBL/GenBank/DDBJ databases">
        <title>Draft genome of Pseudomonas putida strain KT-27.</title>
        <authorList>
            <person name="Yoshizawa S."/>
            <person name="Khan N.H."/>
            <person name="Nishimura M."/>
            <person name="Chiura H.X."/>
            <person name="Ogura Y."/>
            <person name="Hayashi T."/>
            <person name="Kogure K."/>
        </authorList>
    </citation>
    <scope>NUCLEOTIDE SEQUENCE [LARGE SCALE GENOMIC DNA]</scope>
    <source>
        <strain evidence="10 11">KT-27</strain>
    </source>
</reference>
<keyword evidence="7 9" id="KW-0808">Transferase</keyword>
<dbReference type="GO" id="GO:0008119">
    <property type="term" value="F:thiopurine S-methyltransferase activity"/>
    <property type="evidence" value="ECO:0007669"/>
    <property type="project" value="UniProtKB-UniRule"/>
</dbReference>
<evidence type="ECO:0000256" key="8">
    <source>
        <dbReference type="ARBA" id="ARBA00022691"/>
    </source>
</evidence>
<evidence type="ECO:0000256" key="3">
    <source>
        <dbReference type="ARBA" id="ARBA00008145"/>
    </source>
</evidence>
<dbReference type="GO" id="GO:0010038">
    <property type="term" value="P:response to metal ion"/>
    <property type="evidence" value="ECO:0007669"/>
    <property type="project" value="InterPro"/>
</dbReference>
<feature type="binding site" evidence="9">
    <location>
        <position position="10"/>
    </location>
    <ligand>
        <name>S-adenosyl-L-methionine</name>
        <dbReference type="ChEBI" id="CHEBI:59789"/>
    </ligand>
</feature>
<feature type="binding site" evidence="9">
    <location>
        <position position="45"/>
    </location>
    <ligand>
        <name>S-adenosyl-L-methionine</name>
        <dbReference type="ChEBI" id="CHEBI:59789"/>
    </ligand>
</feature>
<feature type="binding site" evidence="9">
    <location>
        <position position="123"/>
    </location>
    <ligand>
        <name>S-adenosyl-L-methionine</name>
        <dbReference type="ChEBI" id="CHEBI:59789"/>
    </ligand>
</feature>
<protein>
    <recommendedName>
        <fullName evidence="4 9">Thiopurine S-methyltransferase</fullName>
        <ecNumber evidence="4 9">2.1.1.67</ecNumber>
    </recommendedName>
    <alternativeName>
        <fullName evidence="9">Thiopurine methyltransferase</fullName>
    </alternativeName>
</protein>
<evidence type="ECO:0000256" key="4">
    <source>
        <dbReference type="ARBA" id="ARBA00011905"/>
    </source>
</evidence>
<sequence>MQAAFWHKKWADNQIGFHQSQVNPYLQAHWPALQLAPGSRVLVPLCGKSLDLLWLAGQGHQVRGVELSAQAIEAFFAGNGLQPEVSRQGQFEVWRSGEIELWCGDIFDLQAADLAECAGLYDRAALIALPQEMRSSYLQLLGNGLPAGAQGLLVTLEYDQTRIDGPPFSVAEREVREGYAGWQVDALETQQIIAESPKYSQAGVSSLLERVYHLHR</sequence>
<dbReference type="Pfam" id="PF05724">
    <property type="entry name" value="TPMT"/>
    <property type="match status" value="1"/>
</dbReference>